<keyword evidence="3" id="KW-0378">Hydrolase</keyword>
<reference evidence="8 9" key="1">
    <citation type="submission" date="2016-10" db="EMBL/GenBank/DDBJ databases">
        <authorList>
            <person name="de Groot N.N."/>
        </authorList>
    </citation>
    <scope>NUCLEOTIDE SEQUENCE [LARGE SCALE GENOMIC DNA]</scope>
    <source>
        <strain evidence="8 9">DSM 22789</strain>
    </source>
</reference>
<dbReference type="GO" id="GO:0004564">
    <property type="term" value="F:beta-fructofuranosidase activity"/>
    <property type="evidence" value="ECO:0007669"/>
    <property type="project" value="UniProtKB-EC"/>
</dbReference>
<dbReference type="RefSeq" id="WP_093363190.1">
    <property type="nucleotide sequence ID" value="NZ_FOZZ01000001.1"/>
</dbReference>
<protein>
    <recommendedName>
        <fullName evidence="2">beta-fructofuranosidase</fullName>
        <ecNumber evidence="2">3.2.1.26</ecNumber>
    </recommendedName>
</protein>
<evidence type="ECO:0000259" key="6">
    <source>
        <dbReference type="Pfam" id="PF00251"/>
    </source>
</evidence>
<dbReference type="Pfam" id="PF00251">
    <property type="entry name" value="Glyco_hydro_32N"/>
    <property type="match status" value="1"/>
</dbReference>
<dbReference type="InterPro" id="IPR001362">
    <property type="entry name" value="Glyco_hydro_32"/>
</dbReference>
<dbReference type="PROSITE" id="PS51257">
    <property type="entry name" value="PROKAR_LIPOPROTEIN"/>
    <property type="match status" value="1"/>
</dbReference>
<evidence type="ECO:0000313" key="8">
    <source>
        <dbReference type="EMBL" id="SFS31086.1"/>
    </source>
</evidence>
<organism evidence="8 9">
    <name type="scientific">Sphingobacterium wenxiniae</name>
    <dbReference type="NCBI Taxonomy" id="683125"/>
    <lineage>
        <taxon>Bacteria</taxon>
        <taxon>Pseudomonadati</taxon>
        <taxon>Bacteroidota</taxon>
        <taxon>Sphingobacteriia</taxon>
        <taxon>Sphingobacteriales</taxon>
        <taxon>Sphingobacteriaceae</taxon>
        <taxon>Sphingobacterium</taxon>
    </lineage>
</organism>
<evidence type="ECO:0000256" key="4">
    <source>
        <dbReference type="ARBA" id="ARBA00023295"/>
    </source>
</evidence>
<sequence length="531" mass="59202">MKIMITLSPFLLFISVLTGCGGDDGPSPITPTTPASEVDVSTTCIDKQEAGGYQVFYKPQQGFVGDPMPYFNADDNKFYLFYLYENANRHPVYLTKSADFASFEGFTEVLPTGAVGSQDEWIGTGSFIKKDNTYYSFYTGHNANLSPAEKVMMATSTDLMNWTKQPNATFQAVIGYDQNNFRDPNVYWDEARSSYVMLVTTRKDGKGALARYTSSDLNNWSLIEPLLATTSDNPGRYEIETDAEILECPDIFKIGNQWYLTFSRINRDEHRKTFYRVSDSPDGPWKICRDAIGHHETFDGLYLYAGKTASNGTARYLSGWCSTGQTVNNNNELHWSGSLITHKLERQPSGKLYPTIPDALNAKFNKETAFAKIKSEGNVTGDKDAYTISASSSSRSYALFNRNTASVKISMKVDASQSNHFGFSFGACGDMSEVYSIAFDLTSSNRWGMPSLFMNQETNSTGKKELNFTPLIVPANKVFDVKIIIENSICVVYVNNNVAFTNRIFKMNQNPWSIFSDNGTIKISGLAISKS</sequence>
<dbReference type="STRING" id="683125.SAMN05660206_10177"/>
<feature type="chain" id="PRO_5011550488" description="beta-fructofuranosidase" evidence="5">
    <location>
        <begin position="19"/>
        <end position="531"/>
    </location>
</feature>
<dbReference type="InterPro" id="IPR032507">
    <property type="entry name" value="BT1760-like_C"/>
</dbReference>
<dbReference type="SMART" id="SM00640">
    <property type="entry name" value="Glyco_32"/>
    <property type="match status" value="1"/>
</dbReference>
<dbReference type="Proteomes" id="UP000198785">
    <property type="component" value="Unassembled WGS sequence"/>
</dbReference>
<evidence type="ECO:0000259" key="7">
    <source>
        <dbReference type="Pfam" id="PF16346"/>
    </source>
</evidence>
<proteinExistence type="inferred from homology"/>
<evidence type="ECO:0000256" key="2">
    <source>
        <dbReference type="ARBA" id="ARBA00012758"/>
    </source>
</evidence>
<dbReference type="InterPro" id="IPR023296">
    <property type="entry name" value="Glyco_hydro_beta-prop_sf"/>
</dbReference>
<gene>
    <name evidence="8" type="ORF">SAMN05660206_10177</name>
</gene>
<dbReference type="Gene3D" id="2.115.10.20">
    <property type="entry name" value="Glycosyl hydrolase domain, family 43"/>
    <property type="match status" value="1"/>
</dbReference>
<dbReference type="OrthoDB" id="9759709at2"/>
<dbReference type="SUPFAM" id="SSF49899">
    <property type="entry name" value="Concanavalin A-like lectins/glucanases"/>
    <property type="match status" value="1"/>
</dbReference>
<feature type="domain" description="BT1760-like C-terminal" evidence="7">
    <location>
        <begin position="355"/>
        <end position="525"/>
    </location>
</feature>
<dbReference type="CDD" id="cd08995">
    <property type="entry name" value="GH32_EcAec43-like"/>
    <property type="match status" value="1"/>
</dbReference>
<dbReference type="InterPro" id="IPR013320">
    <property type="entry name" value="ConA-like_dom_sf"/>
</dbReference>
<evidence type="ECO:0000256" key="5">
    <source>
        <dbReference type="SAM" id="SignalP"/>
    </source>
</evidence>
<dbReference type="InterPro" id="IPR013148">
    <property type="entry name" value="Glyco_hydro_32_N"/>
</dbReference>
<comment type="similarity">
    <text evidence="1">Belongs to the glycosyl hydrolase 32 family.</text>
</comment>
<evidence type="ECO:0000256" key="1">
    <source>
        <dbReference type="ARBA" id="ARBA00009902"/>
    </source>
</evidence>
<dbReference type="InterPro" id="IPR051214">
    <property type="entry name" value="GH32_Enzymes"/>
</dbReference>
<dbReference type="EMBL" id="FOZZ01000001">
    <property type="protein sequence ID" value="SFS31086.1"/>
    <property type="molecule type" value="Genomic_DNA"/>
</dbReference>
<dbReference type="SUPFAM" id="SSF75005">
    <property type="entry name" value="Arabinanase/levansucrase/invertase"/>
    <property type="match status" value="1"/>
</dbReference>
<dbReference type="GO" id="GO:0005975">
    <property type="term" value="P:carbohydrate metabolic process"/>
    <property type="evidence" value="ECO:0007669"/>
    <property type="project" value="InterPro"/>
</dbReference>
<evidence type="ECO:0000256" key="3">
    <source>
        <dbReference type="ARBA" id="ARBA00022801"/>
    </source>
</evidence>
<keyword evidence="5" id="KW-0732">Signal</keyword>
<evidence type="ECO:0000313" key="9">
    <source>
        <dbReference type="Proteomes" id="UP000198785"/>
    </source>
</evidence>
<dbReference type="PANTHER" id="PTHR43101">
    <property type="entry name" value="BETA-FRUCTOSIDASE"/>
    <property type="match status" value="1"/>
</dbReference>
<dbReference type="Gene3D" id="2.60.120.560">
    <property type="entry name" value="Exo-inulinase, domain 1"/>
    <property type="match status" value="1"/>
</dbReference>
<keyword evidence="9" id="KW-1185">Reference proteome</keyword>
<dbReference type="AlphaFoldDB" id="A0A1I6NSW0"/>
<dbReference type="EC" id="3.2.1.26" evidence="2"/>
<name>A0A1I6NSW0_9SPHI</name>
<feature type="domain" description="Glycosyl hydrolase family 32 N-terminal" evidence="6">
    <location>
        <begin position="58"/>
        <end position="339"/>
    </location>
</feature>
<dbReference type="PANTHER" id="PTHR43101:SF1">
    <property type="entry name" value="BETA-FRUCTOSIDASE"/>
    <property type="match status" value="1"/>
</dbReference>
<accession>A0A1I6NSW0</accession>
<dbReference type="Pfam" id="PF16346">
    <property type="entry name" value="GH32_BT1760-like_C"/>
    <property type="match status" value="1"/>
</dbReference>
<keyword evidence="4" id="KW-0326">Glycosidase</keyword>
<feature type="signal peptide" evidence="5">
    <location>
        <begin position="1"/>
        <end position="18"/>
    </location>
</feature>